<keyword evidence="2" id="KW-0472">Membrane</keyword>
<accession>A0A2A9P020</accession>
<keyword evidence="2" id="KW-0812">Transmembrane</keyword>
<evidence type="ECO:0000313" key="4">
    <source>
        <dbReference type="Proteomes" id="UP000242287"/>
    </source>
</evidence>
<dbReference type="Proteomes" id="UP000242287">
    <property type="component" value="Unassembled WGS sequence"/>
</dbReference>
<dbReference type="STRING" id="703135.A0A2A9P020"/>
<feature type="region of interest" description="Disordered" evidence="1">
    <location>
        <begin position="28"/>
        <end position="57"/>
    </location>
</feature>
<organism evidence="3 4">
    <name type="scientific">Amanita thiersii Skay4041</name>
    <dbReference type="NCBI Taxonomy" id="703135"/>
    <lineage>
        <taxon>Eukaryota</taxon>
        <taxon>Fungi</taxon>
        <taxon>Dikarya</taxon>
        <taxon>Basidiomycota</taxon>
        <taxon>Agaricomycotina</taxon>
        <taxon>Agaricomycetes</taxon>
        <taxon>Agaricomycetidae</taxon>
        <taxon>Agaricales</taxon>
        <taxon>Pluteineae</taxon>
        <taxon>Amanitaceae</taxon>
        <taxon>Amanita</taxon>
    </lineage>
</organism>
<evidence type="ECO:0000256" key="1">
    <source>
        <dbReference type="SAM" id="MobiDB-lite"/>
    </source>
</evidence>
<dbReference type="AlphaFoldDB" id="A0A2A9P020"/>
<evidence type="ECO:0000313" key="3">
    <source>
        <dbReference type="EMBL" id="PFH53806.1"/>
    </source>
</evidence>
<reference evidence="3 4" key="1">
    <citation type="submission" date="2014-02" db="EMBL/GenBank/DDBJ databases">
        <title>Transposable element dynamics among asymbiotic and ectomycorrhizal Amanita fungi.</title>
        <authorList>
            <consortium name="DOE Joint Genome Institute"/>
            <person name="Hess J."/>
            <person name="Skrede I."/>
            <person name="Wolfe B."/>
            <person name="LaButti K."/>
            <person name="Ohm R.A."/>
            <person name="Grigoriev I.V."/>
            <person name="Pringle A."/>
        </authorList>
    </citation>
    <scope>NUCLEOTIDE SEQUENCE [LARGE SCALE GENOMIC DNA]</scope>
    <source>
        <strain evidence="3 4">SKay4041</strain>
    </source>
</reference>
<feature type="transmembrane region" description="Helical" evidence="2">
    <location>
        <begin position="69"/>
        <end position="93"/>
    </location>
</feature>
<dbReference type="OrthoDB" id="3233661at2759"/>
<sequence>MIILDEHEELPVKFDSFVAGSTVRYPDRAVGRPSSPLPDYEASEAQHRRTIKDLQSQSKPRRRILDSRILRATFYALAVYVAVSVIIAVPIVVLKHGEDDQNDWSQFTNAASLWIDDSMSSPPPNLSNAVAITLEPPPDCDSWRSHLSNVTNVHNLSVILQTTLPARGALAFRSNVSNNFYESRGIRGNLIIDINPDHTVDEASLAVTANASSRRLLNQTNVCISRNGKEKGVSLYVPANLTDSEDLAFNIQILLPQNSSPYPIPSLITYLPMFGQYLGPLSHRITFRTVSIFGSNRDIICKSLQAPVISVKNTRAGITGDFNVSQSLTLDTVNGPIVTNITLAQDTSTKTPTILTLDTGKSLVDAAISLSASPARLKLSGPPPLFISRVKTFSAPVSLRFNNDAATLPLQLHVENNEAWTNVTLDPLYQGFFDVKTKLGSVMVVDHVANASGQPSLVSFDQRSSSKAAGWIGYGKRPTERTLASTTTGRVEIVSSLASIALNIGPGVS</sequence>
<keyword evidence="2" id="KW-1133">Transmembrane helix</keyword>
<gene>
    <name evidence="3" type="ORF">AMATHDRAFT_1032</name>
</gene>
<dbReference type="EMBL" id="KZ301972">
    <property type="protein sequence ID" value="PFH53806.1"/>
    <property type="molecule type" value="Genomic_DNA"/>
</dbReference>
<keyword evidence="4" id="KW-1185">Reference proteome</keyword>
<name>A0A2A9P020_9AGAR</name>
<proteinExistence type="predicted"/>
<protein>
    <submittedName>
        <fullName evidence="3">Uncharacterized protein</fullName>
    </submittedName>
</protein>
<evidence type="ECO:0000256" key="2">
    <source>
        <dbReference type="SAM" id="Phobius"/>
    </source>
</evidence>